<dbReference type="PANTHER" id="PTHR13586:SF23">
    <property type="entry name" value="DECAPPING 5-LIKE PROTEIN-RELATED"/>
    <property type="match status" value="1"/>
</dbReference>
<feature type="region of interest" description="Disordered" evidence="2">
    <location>
        <begin position="326"/>
        <end position="370"/>
    </location>
</feature>
<dbReference type="eggNOG" id="KOG1073">
    <property type="taxonomic scope" value="Eukaryota"/>
</dbReference>
<organism evidence="5 6">
    <name type="scientific">Erythranthe guttata</name>
    <name type="common">Yellow monkey flower</name>
    <name type="synonym">Mimulus guttatus</name>
    <dbReference type="NCBI Taxonomy" id="4155"/>
    <lineage>
        <taxon>Eukaryota</taxon>
        <taxon>Viridiplantae</taxon>
        <taxon>Streptophyta</taxon>
        <taxon>Embryophyta</taxon>
        <taxon>Tracheophyta</taxon>
        <taxon>Spermatophyta</taxon>
        <taxon>Magnoliopsida</taxon>
        <taxon>eudicotyledons</taxon>
        <taxon>Gunneridae</taxon>
        <taxon>Pentapetalae</taxon>
        <taxon>asterids</taxon>
        <taxon>lamiids</taxon>
        <taxon>Lamiales</taxon>
        <taxon>Phrymaceae</taxon>
        <taxon>Erythranthe</taxon>
    </lineage>
</organism>
<evidence type="ECO:0000313" key="5">
    <source>
        <dbReference type="EMBL" id="EYU37431.1"/>
    </source>
</evidence>
<evidence type="ECO:0000256" key="1">
    <source>
        <dbReference type="PROSITE-ProRule" id="PRU00846"/>
    </source>
</evidence>
<feature type="domain" description="DFDF" evidence="3">
    <location>
        <begin position="220"/>
        <end position="256"/>
    </location>
</feature>
<proteinExistence type="predicted"/>
<dbReference type="EMBL" id="KI630517">
    <property type="protein sequence ID" value="EYU37431.1"/>
    <property type="molecule type" value="Genomic_DNA"/>
</dbReference>
<feature type="compositionally biased region" description="Low complexity" evidence="2">
    <location>
        <begin position="351"/>
        <end position="370"/>
    </location>
</feature>
<keyword evidence="6" id="KW-1185">Reference proteome</keyword>
<dbReference type="GO" id="GO:0003729">
    <property type="term" value="F:mRNA binding"/>
    <property type="evidence" value="ECO:0000318"/>
    <property type="project" value="GO_Central"/>
</dbReference>
<dbReference type="GO" id="GO:0034063">
    <property type="term" value="P:stress granule assembly"/>
    <property type="evidence" value="ECO:0000318"/>
    <property type="project" value="GO_Central"/>
</dbReference>
<dbReference type="STRING" id="4155.A0A022RB27"/>
<dbReference type="AlphaFoldDB" id="A0A022RB27"/>
<dbReference type="PROSITE" id="PS51513">
    <property type="entry name" value="FFD"/>
    <property type="match status" value="1"/>
</dbReference>
<dbReference type="GO" id="GO:0000932">
    <property type="term" value="C:P-body"/>
    <property type="evidence" value="ECO:0000318"/>
    <property type="project" value="GO_Central"/>
</dbReference>
<protein>
    <recommendedName>
        <fullName evidence="7">DFDF domain-containing protein</fullName>
    </recommendedName>
</protein>
<dbReference type="SMART" id="SM01199">
    <property type="entry name" value="FDF"/>
    <property type="match status" value="1"/>
</dbReference>
<accession>A0A022RB27</accession>
<dbReference type="Pfam" id="PF09532">
    <property type="entry name" value="FDF"/>
    <property type="match status" value="1"/>
</dbReference>
<name>A0A022RB27_ERYGU</name>
<evidence type="ECO:0008006" key="7">
    <source>
        <dbReference type="Google" id="ProtNLM"/>
    </source>
</evidence>
<evidence type="ECO:0000256" key="2">
    <source>
        <dbReference type="SAM" id="MobiDB-lite"/>
    </source>
</evidence>
<dbReference type="InterPro" id="IPR025761">
    <property type="entry name" value="FFD_box"/>
</dbReference>
<sequence length="370" mass="41799">MALQQNSTFTVNPLHQLQEPTRLQCLHIILELSREYGVLLSCLLLRHLMSCQHNGRNIVEHWELMLLIPCRIRHRQPWQIEIYLIILTATQTLSFEPPSMSFTGPLSSKSSLPFHQSTLVNSNGLTMPFALTYQNASSIEAQVVNKVVPDPVSSQSVQSSTYFTSSVSDPITEPTEHFLGKMLYPDQKDMGVTSSVAPNFASSAATASQPPLLPLPPPSRKLHDSFQFTEEFDFQAMNEKFNKDEVWGYLGKANQTDEVEGIQQNGTSNHKSWGDNPDRISKTDSKPAYNKDDFFDNISCQTIGHGARNGQNQLPERVKLNSETFGNYQRRPPFGYGEHRGGRGEHRGPHNWGRGYYNYGNRGRGPYLQR</sequence>
<evidence type="ECO:0000313" key="6">
    <source>
        <dbReference type="Proteomes" id="UP000030748"/>
    </source>
</evidence>
<reference evidence="5 6" key="1">
    <citation type="journal article" date="2013" name="Proc. Natl. Acad. Sci. U.S.A.">
        <title>Fine-scale variation in meiotic recombination in Mimulus inferred from population shotgun sequencing.</title>
        <authorList>
            <person name="Hellsten U."/>
            <person name="Wright K.M."/>
            <person name="Jenkins J."/>
            <person name="Shu S."/>
            <person name="Yuan Y."/>
            <person name="Wessler S.R."/>
            <person name="Schmutz J."/>
            <person name="Willis J.H."/>
            <person name="Rokhsar D.S."/>
        </authorList>
    </citation>
    <scope>NUCLEOTIDE SEQUENCE [LARGE SCALE GENOMIC DNA]</scope>
    <source>
        <strain evidence="6">cv. DUN x IM62</strain>
    </source>
</reference>
<feature type="short sequence motif" description="FFD box" evidence="1">
    <location>
        <begin position="287"/>
        <end position="302"/>
    </location>
</feature>
<evidence type="ECO:0000259" key="4">
    <source>
        <dbReference type="PROSITE" id="PS51513"/>
    </source>
</evidence>
<dbReference type="Proteomes" id="UP000030748">
    <property type="component" value="Unassembled WGS sequence"/>
</dbReference>
<dbReference type="InterPro" id="IPR025762">
    <property type="entry name" value="DFDF"/>
</dbReference>
<gene>
    <name evidence="5" type="ORF">MIMGU_mgv1a008545mg</name>
</gene>
<feature type="compositionally biased region" description="Basic and acidic residues" evidence="2">
    <location>
        <begin position="272"/>
        <end position="288"/>
    </location>
</feature>
<feature type="domain" description="FFD box profile" evidence="4">
    <location>
        <begin position="287"/>
        <end position="302"/>
    </location>
</feature>
<feature type="compositionally biased region" description="Basic and acidic residues" evidence="2">
    <location>
        <begin position="337"/>
        <end position="348"/>
    </location>
</feature>
<dbReference type="GO" id="GO:0033962">
    <property type="term" value="P:P-body assembly"/>
    <property type="evidence" value="ECO:0000318"/>
    <property type="project" value="GO_Central"/>
</dbReference>
<dbReference type="InterPro" id="IPR019050">
    <property type="entry name" value="FDF_dom"/>
</dbReference>
<evidence type="ECO:0000259" key="3">
    <source>
        <dbReference type="PROSITE" id="PS51512"/>
    </source>
</evidence>
<dbReference type="PANTHER" id="PTHR13586">
    <property type="entry name" value="SCD6 PROTEIN-RELATED"/>
    <property type="match status" value="1"/>
</dbReference>
<feature type="region of interest" description="Disordered" evidence="2">
    <location>
        <begin position="264"/>
        <end position="288"/>
    </location>
</feature>
<dbReference type="PROSITE" id="PS51512">
    <property type="entry name" value="DFDF"/>
    <property type="match status" value="1"/>
</dbReference>